<reference evidence="2 3" key="1">
    <citation type="submission" date="2018-06" db="EMBL/GenBank/DDBJ databases">
        <title>Genome analysis of cellulolytic fungus Trichoderma lentiforme CFAM-422.</title>
        <authorList>
            <person name="Steindorff A.S."/>
            <person name="Formighieri E.F."/>
            <person name="Midorikawa G.E.O."/>
            <person name="Tamietti M.S."/>
            <person name="Ramos E.Z."/>
            <person name="Silva A.S."/>
            <person name="Bon E.P.S."/>
            <person name="Mendes T.D."/>
            <person name="Damaso M.C.T."/>
            <person name="Favaro L.C.L."/>
        </authorList>
    </citation>
    <scope>NUCLEOTIDE SEQUENCE [LARGE SCALE GENOMIC DNA]</scope>
    <source>
        <strain evidence="2 3">CFAM-422</strain>
    </source>
</reference>
<evidence type="ECO:0000313" key="2">
    <source>
        <dbReference type="EMBL" id="KAF3074606.1"/>
    </source>
</evidence>
<dbReference type="Proteomes" id="UP000801864">
    <property type="component" value="Unassembled WGS sequence"/>
</dbReference>
<gene>
    <name evidence="2" type="ORF">CFAM422_002909</name>
</gene>
<evidence type="ECO:0000313" key="3">
    <source>
        <dbReference type="Proteomes" id="UP000801864"/>
    </source>
</evidence>
<organism evidence="2 3">
    <name type="scientific">Trichoderma lentiforme</name>
    <dbReference type="NCBI Taxonomy" id="1567552"/>
    <lineage>
        <taxon>Eukaryota</taxon>
        <taxon>Fungi</taxon>
        <taxon>Dikarya</taxon>
        <taxon>Ascomycota</taxon>
        <taxon>Pezizomycotina</taxon>
        <taxon>Sordariomycetes</taxon>
        <taxon>Hypocreomycetidae</taxon>
        <taxon>Hypocreales</taxon>
        <taxon>Hypocreaceae</taxon>
        <taxon>Trichoderma</taxon>
    </lineage>
</organism>
<accession>A0A9P4XKB1</accession>
<feature type="region of interest" description="Disordered" evidence="1">
    <location>
        <begin position="47"/>
        <end position="74"/>
    </location>
</feature>
<evidence type="ECO:0000256" key="1">
    <source>
        <dbReference type="SAM" id="MobiDB-lite"/>
    </source>
</evidence>
<name>A0A9P4XKB1_9HYPO</name>
<dbReference type="EMBL" id="QLNT01000004">
    <property type="protein sequence ID" value="KAF3074606.1"/>
    <property type="molecule type" value="Genomic_DNA"/>
</dbReference>
<protein>
    <submittedName>
        <fullName evidence="2">Uncharacterized protein</fullName>
    </submittedName>
</protein>
<feature type="compositionally biased region" description="Polar residues" evidence="1">
    <location>
        <begin position="54"/>
        <end position="74"/>
    </location>
</feature>
<comment type="caution">
    <text evidence="2">The sequence shown here is derived from an EMBL/GenBank/DDBJ whole genome shotgun (WGS) entry which is preliminary data.</text>
</comment>
<dbReference type="AlphaFoldDB" id="A0A9P4XKB1"/>
<feature type="region of interest" description="Disordered" evidence="1">
    <location>
        <begin position="1"/>
        <end position="22"/>
    </location>
</feature>
<proteinExistence type="predicted"/>
<sequence>MDTTFKLKPRSTSQGLAVHSHTDNADYPASHCVALQMQGRPYRSDLYEDEDEVSCSSMTSPASEDDSSAGSSCK</sequence>
<keyword evidence="3" id="KW-1185">Reference proteome</keyword>